<dbReference type="CDD" id="cd17316">
    <property type="entry name" value="MFS_SV2_like"/>
    <property type="match status" value="1"/>
</dbReference>
<reference evidence="7" key="1">
    <citation type="submission" date="2021-03" db="EMBL/GenBank/DDBJ databases">
        <authorList>
            <person name="Palmer J.M."/>
        </authorList>
    </citation>
    <scope>NUCLEOTIDE SEQUENCE</scope>
    <source>
        <strain evidence="7">ARV_011</strain>
    </source>
</reference>
<evidence type="ECO:0000313" key="8">
    <source>
        <dbReference type="Proteomes" id="UP000790833"/>
    </source>
</evidence>
<feature type="transmembrane region" description="Helical" evidence="5">
    <location>
        <begin position="288"/>
        <end position="308"/>
    </location>
</feature>
<dbReference type="OrthoDB" id="5296287at2759"/>
<dbReference type="GeneID" id="66115028"/>
<keyword evidence="3 5" id="KW-1133">Transmembrane helix</keyword>
<protein>
    <recommendedName>
        <fullName evidence="6">Major facilitator superfamily (MFS) profile domain-containing protein</fullName>
    </recommendedName>
</protein>
<comment type="subcellular location">
    <subcellularLocation>
        <location evidence="1">Membrane</location>
        <topology evidence="1">Multi-pass membrane protein</topology>
    </subcellularLocation>
</comment>
<feature type="transmembrane region" description="Helical" evidence="5">
    <location>
        <begin position="218"/>
        <end position="237"/>
    </location>
</feature>
<dbReference type="InterPro" id="IPR036259">
    <property type="entry name" value="MFS_trans_sf"/>
</dbReference>
<evidence type="ECO:0000256" key="3">
    <source>
        <dbReference type="ARBA" id="ARBA00022989"/>
    </source>
</evidence>
<dbReference type="Gene3D" id="1.20.1250.20">
    <property type="entry name" value="MFS general substrate transporter like domains"/>
    <property type="match status" value="2"/>
</dbReference>
<evidence type="ECO:0000259" key="6">
    <source>
        <dbReference type="PROSITE" id="PS50850"/>
    </source>
</evidence>
<dbReference type="RefSeq" id="XP_043048105.1">
    <property type="nucleotide sequence ID" value="XM_043192441.1"/>
</dbReference>
<sequence>MSTPIYNEKIVLTKESIGKYFKTRWSTLFDIPLKHSDKTAWEILNPIPGLRQMTSTDWNFYLLGFFGWTVDALDFFCVSVSAPEIAKSLGVSITDITWGVTLVLMLRSVGALIFGLSADYFGRKWCFILICFLFVVVELGTGFVQTYQQFLGVRALFGVLMGAFYPIASVTALEDQPMKARSILSGFFLPGYNLGYLLATVFYRGFQFTYKEGEGWRSLFWFSAGLPVILIAWRMCFPESPSFQKLKARRAKLRDERMAKHTESTGSKPSLWTRIKSNDLLETIRTDWLLLIFLVLLMSGFNFMSHGSQDLYPTLLVKQHNASPNQKTIIMVVVNIGAICGGIFFGNLTELLGRRLTIMICCLFSSAFLYPSFFSNTLSGIIGGYFFLNFGVMGAWGVAPLHLMELVNTAHRAFLSGIVYQLGNLASSASITIEARIAERFPLKNKPAGTYDYGKVMCIFCAAVFAYMLVAVFLGPEKFHKELSLKHDYTDDEDMDGQAYIEASKSFDDEKKLDVSYIENPAR</sequence>
<comment type="caution">
    <text evidence="7">The sequence shown here is derived from an EMBL/GenBank/DDBJ whole genome shotgun (WGS) entry which is preliminary data.</text>
</comment>
<dbReference type="AlphaFoldDB" id="A0A9P7V7B6"/>
<feature type="transmembrane region" description="Helical" evidence="5">
    <location>
        <begin position="60"/>
        <end position="81"/>
    </location>
</feature>
<keyword evidence="8" id="KW-1185">Reference proteome</keyword>
<feature type="transmembrane region" description="Helical" evidence="5">
    <location>
        <begin position="150"/>
        <end position="171"/>
    </location>
</feature>
<accession>A0A9P7V7B6</accession>
<feature type="transmembrane region" description="Helical" evidence="5">
    <location>
        <begin position="356"/>
        <end position="374"/>
    </location>
</feature>
<dbReference type="GO" id="GO:0035879">
    <property type="term" value="P:plasma membrane lactate transport"/>
    <property type="evidence" value="ECO:0007669"/>
    <property type="project" value="TreeGrafter"/>
</dbReference>
<dbReference type="PANTHER" id="PTHR23508:SF10">
    <property type="entry name" value="CARBOXYLIC ACID TRANSPORTER PROTEIN HOMOLOG"/>
    <property type="match status" value="1"/>
</dbReference>
<dbReference type="InterPro" id="IPR020846">
    <property type="entry name" value="MFS_dom"/>
</dbReference>
<evidence type="ECO:0000256" key="5">
    <source>
        <dbReference type="SAM" id="Phobius"/>
    </source>
</evidence>
<dbReference type="PANTHER" id="PTHR23508">
    <property type="entry name" value="CARBOXYLIC ACID TRANSPORTER PROTEIN HOMOLOG"/>
    <property type="match status" value="1"/>
</dbReference>
<feature type="transmembrane region" description="Helical" evidence="5">
    <location>
        <begin position="96"/>
        <end position="118"/>
    </location>
</feature>
<feature type="transmembrane region" description="Helical" evidence="5">
    <location>
        <begin position="183"/>
        <end position="206"/>
    </location>
</feature>
<keyword evidence="2 5" id="KW-0812">Transmembrane</keyword>
<dbReference type="GO" id="GO:0005886">
    <property type="term" value="C:plasma membrane"/>
    <property type="evidence" value="ECO:0007669"/>
    <property type="project" value="TreeGrafter"/>
</dbReference>
<feature type="domain" description="Major facilitator superfamily (MFS) profile" evidence="6">
    <location>
        <begin position="60"/>
        <end position="479"/>
    </location>
</feature>
<dbReference type="EMBL" id="JAHMUF010000017">
    <property type="protein sequence ID" value="KAG7192555.1"/>
    <property type="molecule type" value="Genomic_DNA"/>
</dbReference>
<dbReference type="Pfam" id="PF00083">
    <property type="entry name" value="Sugar_tr"/>
    <property type="match status" value="1"/>
</dbReference>
<feature type="transmembrane region" description="Helical" evidence="5">
    <location>
        <begin position="380"/>
        <end position="401"/>
    </location>
</feature>
<evidence type="ECO:0000256" key="1">
    <source>
        <dbReference type="ARBA" id="ARBA00004141"/>
    </source>
</evidence>
<evidence type="ECO:0000256" key="2">
    <source>
        <dbReference type="ARBA" id="ARBA00022692"/>
    </source>
</evidence>
<dbReference type="SUPFAM" id="SSF103473">
    <property type="entry name" value="MFS general substrate transporter"/>
    <property type="match status" value="1"/>
</dbReference>
<dbReference type="InterPro" id="IPR005828">
    <property type="entry name" value="MFS_sugar_transport-like"/>
</dbReference>
<evidence type="ECO:0000313" key="7">
    <source>
        <dbReference type="EMBL" id="KAG7192555.1"/>
    </source>
</evidence>
<proteinExistence type="predicted"/>
<feature type="transmembrane region" description="Helical" evidence="5">
    <location>
        <begin position="453"/>
        <end position="474"/>
    </location>
</feature>
<keyword evidence="4 5" id="KW-0472">Membrane</keyword>
<dbReference type="GO" id="GO:0015355">
    <property type="term" value="F:secondary active monocarboxylate transmembrane transporter activity"/>
    <property type="evidence" value="ECO:0007669"/>
    <property type="project" value="TreeGrafter"/>
</dbReference>
<evidence type="ECO:0000256" key="4">
    <source>
        <dbReference type="ARBA" id="ARBA00023136"/>
    </source>
</evidence>
<feature type="transmembrane region" description="Helical" evidence="5">
    <location>
        <begin position="125"/>
        <end position="144"/>
    </location>
</feature>
<gene>
    <name evidence="7" type="ORF">KQ657_001654</name>
</gene>
<organism evidence="7 8">
    <name type="scientific">Scheffersomyces spartinae</name>
    <dbReference type="NCBI Taxonomy" id="45513"/>
    <lineage>
        <taxon>Eukaryota</taxon>
        <taxon>Fungi</taxon>
        <taxon>Dikarya</taxon>
        <taxon>Ascomycota</taxon>
        <taxon>Saccharomycotina</taxon>
        <taxon>Pichiomycetes</taxon>
        <taxon>Debaryomycetaceae</taxon>
        <taxon>Scheffersomyces</taxon>
    </lineage>
</organism>
<dbReference type="Proteomes" id="UP000790833">
    <property type="component" value="Unassembled WGS sequence"/>
</dbReference>
<feature type="transmembrane region" description="Helical" evidence="5">
    <location>
        <begin position="328"/>
        <end position="349"/>
    </location>
</feature>
<dbReference type="PROSITE" id="PS50850">
    <property type="entry name" value="MFS"/>
    <property type="match status" value="1"/>
</dbReference>
<name>A0A9P7V7B6_9ASCO</name>